<dbReference type="Pfam" id="PF21863">
    <property type="entry name" value="HTH_67"/>
    <property type="match status" value="1"/>
</dbReference>
<name>A0AAF0BQZ8_9ACTN</name>
<dbReference type="KEGG" id="ima:PO878_14395"/>
<evidence type="ECO:0008006" key="3">
    <source>
        <dbReference type="Google" id="ProtNLM"/>
    </source>
</evidence>
<dbReference type="Proteomes" id="UP001216390">
    <property type="component" value="Chromosome"/>
</dbReference>
<evidence type="ECO:0000313" key="1">
    <source>
        <dbReference type="EMBL" id="WCO65691.1"/>
    </source>
</evidence>
<keyword evidence="2" id="KW-1185">Reference proteome</keyword>
<gene>
    <name evidence="1" type="ORF">PO878_14395</name>
</gene>
<dbReference type="AlphaFoldDB" id="A0AAF0BQZ8"/>
<evidence type="ECO:0000313" key="2">
    <source>
        <dbReference type="Proteomes" id="UP001216390"/>
    </source>
</evidence>
<sequence>MVDASTARHLYERLEPLHAFIYFSPEANLSYAALGIEGHAGYFASRAAAMGAVGSEVVLATFFNFQPALVRSALPAAWEAASPAQVLEARLDGADKGLRRMLGDLVDDPRLPEAADLARQAAEQCRPEGRPLFAAHAGLPWPEEPHLVLFHAITLLREHRGDGHVAALTLENLDNGEVLVTHAASESMGLPESILQLTRGFSDDEWAAVKDRLRTRGILDADGALTAEGKELRQRIEDRTDAAALPPWACLGDERCTRLLEVAAPFSRAVVKSGVFGGAGAATFGDDAG</sequence>
<organism evidence="1 2">
    <name type="scientific">Iamia majanohamensis</name>
    <dbReference type="NCBI Taxonomy" id="467976"/>
    <lineage>
        <taxon>Bacteria</taxon>
        <taxon>Bacillati</taxon>
        <taxon>Actinomycetota</taxon>
        <taxon>Acidimicrobiia</taxon>
        <taxon>Acidimicrobiales</taxon>
        <taxon>Iamiaceae</taxon>
        <taxon>Iamia</taxon>
    </lineage>
</organism>
<dbReference type="RefSeq" id="WP_272735218.1">
    <property type="nucleotide sequence ID" value="NZ_CP116942.1"/>
</dbReference>
<dbReference type="InterPro" id="IPR054058">
    <property type="entry name" value="HTH_67"/>
</dbReference>
<reference evidence="1" key="1">
    <citation type="submission" date="2023-01" db="EMBL/GenBank/DDBJ databases">
        <title>The diversity of Class Acidimicrobiia in South China Sea sediment environments and the proposal of Iamia marina sp. nov., a novel species of the genus Iamia.</title>
        <authorList>
            <person name="He Y."/>
            <person name="Tian X."/>
        </authorList>
    </citation>
    <scope>NUCLEOTIDE SEQUENCE</scope>
    <source>
        <strain evidence="1">DSM 19957</strain>
    </source>
</reference>
<dbReference type="NCBIfam" id="NF047719">
    <property type="entry name" value="SCO6745_fam_HTH"/>
    <property type="match status" value="1"/>
</dbReference>
<dbReference type="EMBL" id="CP116942">
    <property type="protein sequence ID" value="WCO65691.1"/>
    <property type="molecule type" value="Genomic_DNA"/>
</dbReference>
<proteinExistence type="predicted"/>
<protein>
    <recommendedName>
        <fullName evidence="3">SalK</fullName>
    </recommendedName>
</protein>
<accession>A0AAF0BQZ8</accession>